<sequence length="329" mass="37140">MQISKLVVPSLLASNLLFAFLLIQKDGEKASPESAPESDLERLSEIEQDFPVTDLEESLGGFVESSSEYEILKEENLALQKEVAELKNELSVYNARRQRPRASQAGSGLTHPGDPMLAMLHDESTVDLALDWIRADQSRRFASLIALSEVGPLEKERLVELLTARYANRADLNQLGLEALPEEERRDIEASYQQELRSLVGDSMAELFLKAETKPLSFARIQEIDTLMRFGNQPLTQEQYLPIWNLLSNTIQVGVRMNDAASVIEVTERSINNNIEMLDEAEALLEPAQFAIFEERILADITQTRVRQHMMLQSFEQRARLEAEAAPVE</sequence>
<evidence type="ECO:0000256" key="1">
    <source>
        <dbReference type="SAM" id="Coils"/>
    </source>
</evidence>
<protein>
    <submittedName>
        <fullName evidence="3">Uncharacterized protein</fullName>
    </submittedName>
</protein>
<evidence type="ECO:0000313" key="4">
    <source>
        <dbReference type="Proteomes" id="UP000622317"/>
    </source>
</evidence>
<evidence type="ECO:0000313" key="3">
    <source>
        <dbReference type="EMBL" id="MBD5780868.1"/>
    </source>
</evidence>
<dbReference type="Proteomes" id="UP000622317">
    <property type="component" value="Unassembled WGS sequence"/>
</dbReference>
<keyword evidence="1" id="KW-0175">Coiled coil</keyword>
<gene>
    <name evidence="3" type="ORF">IEN85_15320</name>
</gene>
<keyword evidence="2" id="KW-0732">Signal</keyword>
<accession>A0A927IIK7</accession>
<name>A0A927IIK7_9BACT</name>
<dbReference type="RefSeq" id="WP_191617975.1">
    <property type="nucleotide sequence ID" value="NZ_JACYFG010000038.1"/>
</dbReference>
<dbReference type="AlphaFoldDB" id="A0A927IIK7"/>
<reference evidence="3" key="1">
    <citation type="submission" date="2020-09" db="EMBL/GenBank/DDBJ databases">
        <title>Pelagicoccus enzymogenes sp. nov. with an EPS production, isolated from marine sediment.</title>
        <authorList>
            <person name="Feng X."/>
        </authorList>
    </citation>
    <scope>NUCLEOTIDE SEQUENCE</scope>
    <source>
        <strain evidence="3">NFK12</strain>
    </source>
</reference>
<feature type="signal peptide" evidence="2">
    <location>
        <begin position="1"/>
        <end position="19"/>
    </location>
</feature>
<keyword evidence="4" id="KW-1185">Reference proteome</keyword>
<feature type="chain" id="PRO_5038024988" evidence="2">
    <location>
        <begin position="20"/>
        <end position="329"/>
    </location>
</feature>
<proteinExistence type="predicted"/>
<feature type="coiled-coil region" evidence="1">
    <location>
        <begin position="69"/>
        <end position="96"/>
    </location>
</feature>
<evidence type="ECO:0000256" key="2">
    <source>
        <dbReference type="SAM" id="SignalP"/>
    </source>
</evidence>
<organism evidence="3 4">
    <name type="scientific">Pelagicoccus enzymogenes</name>
    <dbReference type="NCBI Taxonomy" id="2773457"/>
    <lineage>
        <taxon>Bacteria</taxon>
        <taxon>Pseudomonadati</taxon>
        <taxon>Verrucomicrobiota</taxon>
        <taxon>Opitutia</taxon>
        <taxon>Puniceicoccales</taxon>
        <taxon>Pelagicoccaceae</taxon>
        <taxon>Pelagicoccus</taxon>
    </lineage>
</organism>
<comment type="caution">
    <text evidence="3">The sequence shown here is derived from an EMBL/GenBank/DDBJ whole genome shotgun (WGS) entry which is preliminary data.</text>
</comment>
<dbReference type="EMBL" id="JACYFG010000038">
    <property type="protein sequence ID" value="MBD5780868.1"/>
    <property type="molecule type" value="Genomic_DNA"/>
</dbReference>